<dbReference type="PANTHER" id="PTHR14226:SF25">
    <property type="entry name" value="PHOSPHOESTERASE"/>
    <property type="match status" value="1"/>
</dbReference>
<comment type="caution">
    <text evidence="6">The sequence shown here is derived from an EMBL/GenBank/DDBJ whole genome shotgun (WGS) entry which is preliminary data.</text>
</comment>
<dbReference type="PANTHER" id="PTHR14226">
    <property type="entry name" value="NEUROPATHY TARGET ESTERASE/SWISS CHEESE D.MELANOGASTER"/>
    <property type="match status" value="1"/>
</dbReference>
<organism evidence="6 7">
    <name type="scientific">Evansella vedderi</name>
    <dbReference type="NCBI Taxonomy" id="38282"/>
    <lineage>
        <taxon>Bacteria</taxon>
        <taxon>Bacillati</taxon>
        <taxon>Bacillota</taxon>
        <taxon>Bacilli</taxon>
        <taxon>Bacillales</taxon>
        <taxon>Bacillaceae</taxon>
        <taxon>Evansella</taxon>
    </lineage>
</organism>
<dbReference type="Pfam" id="PF01734">
    <property type="entry name" value="Patatin"/>
    <property type="match status" value="1"/>
</dbReference>
<comment type="caution">
    <text evidence="4">Lacks conserved residue(s) required for the propagation of feature annotation.</text>
</comment>
<proteinExistence type="predicted"/>
<dbReference type="CDD" id="cd07208">
    <property type="entry name" value="Pat_hypo_Ecoli_yjju_like"/>
    <property type="match status" value="1"/>
</dbReference>
<keyword evidence="2 4" id="KW-0442">Lipid degradation</keyword>
<accession>A0ABT9ZVE8</accession>
<evidence type="ECO:0000256" key="1">
    <source>
        <dbReference type="ARBA" id="ARBA00022801"/>
    </source>
</evidence>
<dbReference type="SUPFAM" id="SSF52151">
    <property type="entry name" value="FabD/lysophospholipase-like"/>
    <property type="match status" value="1"/>
</dbReference>
<gene>
    <name evidence="6" type="ORF">J2S74_002599</name>
</gene>
<feature type="active site" description="Nucleophile" evidence="4">
    <location>
        <position position="39"/>
    </location>
</feature>
<evidence type="ECO:0000256" key="4">
    <source>
        <dbReference type="PROSITE-ProRule" id="PRU01161"/>
    </source>
</evidence>
<name>A0ABT9ZVE8_9BACI</name>
<evidence type="ECO:0000259" key="5">
    <source>
        <dbReference type="PROSITE" id="PS51635"/>
    </source>
</evidence>
<dbReference type="InterPro" id="IPR045943">
    <property type="entry name" value="DUF6363"/>
</dbReference>
<evidence type="ECO:0000313" key="6">
    <source>
        <dbReference type="EMBL" id="MDQ0255217.1"/>
    </source>
</evidence>
<evidence type="ECO:0000313" key="7">
    <source>
        <dbReference type="Proteomes" id="UP001230005"/>
    </source>
</evidence>
<feature type="short sequence motif" description="DGA/G" evidence="4">
    <location>
        <begin position="160"/>
        <end position="162"/>
    </location>
</feature>
<sequence length="284" mass="32874">MQNIGLVLEGGGLRGVYTGGILEYFLENDIQFPYVVAVSAGACNAASYISKQFGRNQAVTVDYAGHPEYISFKRLIKHGEFFNMDLIFDTIPNIENPFNYEAFFKSQQKFYIGTTDCKTGETIYYEKNEIKPDLNKILRASCSLPMISPIVEYGTRPLLDGGISDPIPIGKSMEDGNEKHVIILTQCEGYIKEPVKRGKWWFKRKYRDYPGLIDIVERREKIYNGSIQMVNELEKEGKAFVFRPDDLRGVNRTERRRERLKDLYDHGYEHAKKRHKELLQFINQ</sequence>
<dbReference type="InterPro" id="IPR037483">
    <property type="entry name" value="YjjU-like"/>
</dbReference>
<dbReference type="Gene3D" id="3.40.1090.10">
    <property type="entry name" value="Cytosolic phospholipase A2 catalytic domain"/>
    <property type="match status" value="2"/>
</dbReference>
<dbReference type="Pfam" id="PF19890">
    <property type="entry name" value="DUF6363"/>
    <property type="match status" value="1"/>
</dbReference>
<dbReference type="InterPro" id="IPR050301">
    <property type="entry name" value="NTE"/>
</dbReference>
<dbReference type="InterPro" id="IPR016035">
    <property type="entry name" value="Acyl_Trfase/lysoPLipase"/>
</dbReference>
<evidence type="ECO:0000256" key="3">
    <source>
        <dbReference type="ARBA" id="ARBA00023098"/>
    </source>
</evidence>
<evidence type="ECO:0000256" key="2">
    <source>
        <dbReference type="ARBA" id="ARBA00022963"/>
    </source>
</evidence>
<dbReference type="EMBL" id="JAUSUG010000009">
    <property type="protein sequence ID" value="MDQ0255217.1"/>
    <property type="molecule type" value="Genomic_DNA"/>
</dbReference>
<dbReference type="PROSITE" id="PS51635">
    <property type="entry name" value="PNPLA"/>
    <property type="match status" value="1"/>
</dbReference>
<keyword evidence="1 4" id="KW-0378">Hydrolase</keyword>
<dbReference type="Proteomes" id="UP001230005">
    <property type="component" value="Unassembled WGS sequence"/>
</dbReference>
<dbReference type="InterPro" id="IPR002641">
    <property type="entry name" value="PNPLA_dom"/>
</dbReference>
<protein>
    <submittedName>
        <fullName evidence="6">Patatin/cPLA2 family phospholipase</fullName>
    </submittedName>
</protein>
<feature type="short sequence motif" description="GXGXXG" evidence="4">
    <location>
        <begin position="10"/>
        <end position="15"/>
    </location>
</feature>
<keyword evidence="7" id="KW-1185">Reference proteome</keyword>
<feature type="active site" description="Proton acceptor" evidence="4">
    <location>
        <position position="160"/>
    </location>
</feature>
<keyword evidence="3 4" id="KW-0443">Lipid metabolism</keyword>
<feature type="domain" description="PNPLA" evidence="5">
    <location>
        <begin position="6"/>
        <end position="173"/>
    </location>
</feature>
<reference evidence="6 7" key="1">
    <citation type="submission" date="2023-07" db="EMBL/GenBank/DDBJ databases">
        <title>Genomic Encyclopedia of Type Strains, Phase IV (KMG-IV): sequencing the most valuable type-strain genomes for metagenomic binning, comparative biology and taxonomic classification.</title>
        <authorList>
            <person name="Goeker M."/>
        </authorList>
    </citation>
    <scope>NUCLEOTIDE SEQUENCE [LARGE SCALE GENOMIC DNA]</scope>
    <source>
        <strain evidence="6 7">DSM 9768</strain>
    </source>
</reference>